<evidence type="ECO:0000256" key="3">
    <source>
        <dbReference type="ARBA" id="ARBA00022827"/>
    </source>
</evidence>
<dbReference type="Pfam" id="PF00890">
    <property type="entry name" value="FAD_binding_2"/>
    <property type="match status" value="1"/>
</dbReference>
<organism evidence="6 7">
    <name type="scientific">Pseudomonas saudiphocaensis</name>
    <dbReference type="NCBI Taxonomy" id="1499686"/>
    <lineage>
        <taxon>Bacteria</taxon>
        <taxon>Pseudomonadati</taxon>
        <taxon>Pseudomonadota</taxon>
        <taxon>Gammaproteobacteria</taxon>
        <taxon>Pseudomonadales</taxon>
        <taxon>Pseudomonadaceae</taxon>
        <taxon>Pseudomonas</taxon>
    </lineage>
</organism>
<reference evidence="6 7" key="1">
    <citation type="submission" date="2014-07" db="EMBL/GenBank/DDBJ databases">
        <authorList>
            <person name="Urmite Genomes Urmite Genomes"/>
        </authorList>
    </citation>
    <scope>NUCLEOTIDE SEQUENCE [LARGE SCALE GENOMIC DNA]</scope>
    <source>
        <strain evidence="6 7">20_BN</strain>
    </source>
</reference>
<dbReference type="Gene3D" id="3.90.700.10">
    <property type="entry name" value="Succinate dehydrogenase/fumarate reductase flavoprotein, catalytic domain"/>
    <property type="match status" value="1"/>
</dbReference>
<evidence type="ECO:0000256" key="2">
    <source>
        <dbReference type="ARBA" id="ARBA00022630"/>
    </source>
</evidence>
<dbReference type="AlphaFoldDB" id="A0A078LXN3"/>
<dbReference type="PANTHER" id="PTHR43400">
    <property type="entry name" value="FUMARATE REDUCTASE"/>
    <property type="match status" value="1"/>
</dbReference>
<protein>
    <submittedName>
        <fullName evidence="6">FAD-binding dehydrogenase</fullName>
    </submittedName>
</protein>
<sequence>MSSYDDQGVTEILPPLRVDDADRHAWDDTCDLLVAGWGAAGACTALEAHAQGLQVLIADRFQGGGASAKSGGIVYAGGGTRQQSDAGFADTPEAMFEYLRHETQGVVGDDTLRRFCEQSVENLQWLESHGAEYGSSMPPGGGKTSYPPDGYYLYYSGNEKVPAYAGADSPAPRGHRTVGKGQSGQVLFNQLRDACRRAGIRTRLQSSIRRLVLDGEGAVVGAELWCLPSGSRQARTHARLAAAAERWQNLAPSYSDRLRARLVCIERDYAQPITIRARCGVVLSTGGFIFNQQMMREHGARYLHTFKVGATGCDGSAIRLGSSVGAASAQLERISAWRFLSPPLCWPKGMVVNGRGRRVCNEEVYGATLGVRLCEEHDGKGWLILDRNLRRQALKETLRGGYWWFQTMPALLLMLFARKGKTIEALAGAIGADPVTLADTLARYNAAARGVGEDETGKSADSRQALEQGPFYACDISVGSAAYPMGGLTLGGLQVDESSGVVLDQSGIPIPGLYAAGRAAVGIPSHMYISGLSLADCVFSGRRAGRAAAATIARPVPEKVVV</sequence>
<keyword evidence="7" id="KW-1185">Reference proteome</keyword>
<dbReference type="Gene3D" id="3.50.50.60">
    <property type="entry name" value="FAD/NAD(P)-binding domain"/>
    <property type="match status" value="3"/>
</dbReference>
<dbReference type="eggNOG" id="COG1053">
    <property type="taxonomic scope" value="Bacteria"/>
</dbReference>
<evidence type="ECO:0000313" key="7">
    <source>
        <dbReference type="Proteomes" id="UP000053902"/>
    </source>
</evidence>
<evidence type="ECO:0000256" key="4">
    <source>
        <dbReference type="ARBA" id="ARBA00023002"/>
    </source>
</evidence>
<dbReference type="HOGENOM" id="CLU_011398_4_4_6"/>
<dbReference type="InterPro" id="IPR027477">
    <property type="entry name" value="Succ_DH/fumarate_Rdtase_cat_sf"/>
</dbReference>
<dbReference type="GO" id="GO:0016491">
    <property type="term" value="F:oxidoreductase activity"/>
    <property type="evidence" value="ECO:0007669"/>
    <property type="project" value="UniProtKB-KW"/>
</dbReference>
<evidence type="ECO:0000259" key="5">
    <source>
        <dbReference type="Pfam" id="PF00890"/>
    </source>
</evidence>
<keyword evidence="3" id="KW-0274">FAD</keyword>
<dbReference type="NCBIfam" id="NF005511">
    <property type="entry name" value="PRK07121.1-4"/>
    <property type="match status" value="1"/>
</dbReference>
<dbReference type="RefSeq" id="WP_052114507.1">
    <property type="nucleotide sequence ID" value="NZ_CCSF01000001.1"/>
</dbReference>
<proteinExistence type="predicted"/>
<comment type="cofactor">
    <cofactor evidence="1">
        <name>FAD</name>
        <dbReference type="ChEBI" id="CHEBI:57692"/>
    </cofactor>
</comment>
<dbReference type="InterPro" id="IPR050315">
    <property type="entry name" value="FAD-oxidoreductase_2"/>
</dbReference>
<dbReference type="InterPro" id="IPR036188">
    <property type="entry name" value="FAD/NAD-bd_sf"/>
</dbReference>
<dbReference type="SUPFAM" id="SSF51905">
    <property type="entry name" value="FAD/NAD(P)-binding domain"/>
    <property type="match status" value="1"/>
</dbReference>
<dbReference type="InterPro" id="IPR003953">
    <property type="entry name" value="FAD-dep_OxRdtase_2_FAD-bd"/>
</dbReference>
<dbReference type="SUPFAM" id="SSF56425">
    <property type="entry name" value="Succinate dehydrogenase/fumarate reductase flavoprotein, catalytic domain"/>
    <property type="match status" value="1"/>
</dbReference>
<keyword evidence="2" id="KW-0285">Flavoprotein</keyword>
<dbReference type="PANTHER" id="PTHR43400:SF10">
    <property type="entry name" value="3-OXOSTEROID 1-DEHYDROGENASE"/>
    <property type="match status" value="1"/>
</dbReference>
<dbReference type="OrthoDB" id="337830at2"/>
<feature type="domain" description="FAD-dependent oxidoreductase 2 FAD-binding" evidence="5">
    <location>
        <begin position="31"/>
        <end position="522"/>
    </location>
</feature>
<dbReference type="Proteomes" id="UP000053902">
    <property type="component" value="Unassembled WGS sequence"/>
</dbReference>
<name>A0A078LXN3_9PSED</name>
<evidence type="ECO:0000256" key="1">
    <source>
        <dbReference type="ARBA" id="ARBA00001974"/>
    </source>
</evidence>
<dbReference type="GO" id="GO:0008202">
    <property type="term" value="P:steroid metabolic process"/>
    <property type="evidence" value="ECO:0007669"/>
    <property type="project" value="UniProtKB-ARBA"/>
</dbReference>
<gene>
    <name evidence="6" type="ORF">BN1079_03375</name>
</gene>
<keyword evidence="4" id="KW-0560">Oxidoreductase</keyword>
<dbReference type="STRING" id="1499686.BN1079_03375"/>
<dbReference type="EMBL" id="CCSF01000001">
    <property type="protein sequence ID" value="CDZ96025.1"/>
    <property type="molecule type" value="Genomic_DNA"/>
</dbReference>
<evidence type="ECO:0000313" key="6">
    <source>
        <dbReference type="EMBL" id="CDZ96025.1"/>
    </source>
</evidence>
<accession>A0A078LXN3</accession>